<dbReference type="InterPro" id="IPR025859">
    <property type="entry name" value="AurF/CmlI"/>
</dbReference>
<comment type="caution">
    <text evidence="2">The sequence shown here is derived from an EMBL/GenBank/DDBJ whole genome shotgun (WGS) entry which is preliminary data.</text>
</comment>
<reference evidence="2 3" key="1">
    <citation type="submission" date="2022-06" db="EMBL/GenBank/DDBJ databases">
        <title>Genomic Encyclopedia of Archaeal and Bacterial Type Strains, Phase II (KMG-II): from individual species to whole genera.</title>
        <authorList>
            <person name="Goeker M."/>
        </authorList>
    </citation>
    <scope>NUCLEOTIDE SEQUENCE [LARGE SCALE GENOMIC DNA]</scope>
    <source>
        <strain evidence="2 3">DSM 45037</strain>
    </source>
</reference>
<dbReference type="InterPro" id="IPR012348">
    <property type="entry name" value="RNR-like"/>
</dbReference>
<feature type="compositionally biased region" description="Basic and acidic residues" evidence="1">
    <location>
        <begin position="7"/>
        <end position="25"/>
    </location>
</feature>
<evidence type="ECO:0000313" key="3">
    <source>
        <dbReference type="Proteomes" id="UP001205740"/>
    </source>
</evidence>
<protein>
    <submittedName>
        <fullName evidence="2">p-aminobenzoate N-oxygenase AurF</fullName>
    </submittedName>
</protein>
<evidence type="ECO:0000256" key="1">
    <source>
        <dbReference type="SAM" id="MobiDB-lite"/>
    </source>
</evidence>
<proteinExistence type="predicted"/>
<organism evidence="2 3">
    <name type="scientific">Williamsia serinedens</name>
    <dbReference type="NCBI Taxonomy" id="391736"/>
    <lineage>
        <taxon>Bacteria</taxon>
        <taxon>Bacillati</taxon>
        <taxon>Actinomycetota</taxon>
        <taxon>Actinomycetes</taxon>
        <taxon>Mycobacteriales</taxon>
        <taxon>Nocardiaceae</taxon>
        <taxon>Williamsia</taxon>
    </lineage>
</organism>
<dbReference type="RefSeq" id="WP_253653660.1">
    <property type="nucleotide sequence ID" value="NZ_BAAAOE010000001.1"/>
</dbReference>
<sequence length="332" mass="37211">MTIESIAPERRAPGSDTGTSRDVEAERRELAERLLRSTADRAYDGDLDIDWDAPIAPGRPWATEKRGTLFGTEIYEALTEEQKLRLSRAEAVAILTYGINAEIGLCTNLLRGVFHGRDFSDASTLYSLSEIAEETRHSTMFGRLINKTGMEPYRRPKALSMPLRLIGFIPHGPIVYAGTLLVEEVLDRVQRESMADGRIQPHVRQLMKIHVLEEARHITFARNELADAIERSGPVALAVNRVLCAALTLFVMPTLVDSQAYKSVGIGQLKGWMTAQRSPRYRENATFMCGPMLRYFHEAGLIKGRVTTALYRASRALPDDVLQAVRGEERDR</sequence>
<dbReference type="InterPro" id="IPR009078">
    <property type="entry name" value="Ferritin-like_SF"/>
</dbReference>
<feature type="region of interest" description="Disordered" evidence="1">
    <location>
        <begin position="1"/>
        <end position="25"/>
    </location>
</feature>
<dbReference type="Gene3D" id="1.10.620.20">
    <property type="entry name" value="Ribonucleotide Reductase, subunit A"/>
    <property type="match status" value="1"/>
</dbReference>
<dbReference type="SUPFAM" id="SSF47240">
    <property type="entry name" value="Ferritin-like"/>
    <property type="match status" value="1"/>
</dbReference>
<dbReference type="EMBL" id="JAMTCG010000002">
    <property type="protein sequence ID" value="MCP2160081.1"/>
    <property type="molecule type" value="Genomic_DNA"/>
</dbReference>
<keyword evidence="3" id="KW-1185">Reference proteome</keyword>
<evidence type="ECO:0000313" key="2">
    <source>
        <dbReference type="EMBL" id="MCP2160081.1"/>
    </source>
</evidence>
<accession>A0ABT1GYY2</accession>
<gene>
    <name evidence="2" type="ORF">LX12_001260</name>
</gene>
<dbReference type="Proteomes" id="UP001205740">
    <property type="component" value="Unassembled WGS sequence"/>
</dbReference>
<name>A0ABT1GYY2_9NOCA</name>
<dbReference type="Pfam" id="PF11583">
    <property type="entry name" value="AurF"/>
    <property type="match status" value="1"/>
</dbReference>